<comment type="similarity">
    <text evidence="1">Belongs to the peptidase C1 family.</text>
</comment>
<dbReference type="RefSeq" id="XP_055888400.1">
    <property type="nucleotide sequence ID" value="XM_056032425.1"/>
</dbReference>
<accession>A0A9W3AMR5</accession>
<dbReference type="RefSeq" id="XP_055888398.1">
    <property type="nucleotide sequence ID" value="XM_056032423.1"/>
</dbReference>
<evidence type="ECO:0000256" key="5">
    <source>
        <dbReference type="ARBA" id="ARBA00023145"/>
    </source>
</evidence>
<dbReference type="SUPFAM" id="SSF54001">
    <property type="entry name" value="Cysteine proteinases"/>
    <property type="match status" value="1"/>
</dbReference>
<dbReference type="AlphaFoldDB" id="A0A9W3AMR5"/>
<feature type="signal peptide" evidence="7">
    <location>
        <begin position="1"/>
        <end position="16"/>
    </location>
</feature>
<dbReference type="PROSITE" id="PS00139">
    <property type="entry name" value="THIOL_PROTEASE_CYS"/>
    <property type="match status" value="1"/>
</dbReference>
<evidence type="ECO:0000256" key="6">
    <source>
        <dbReference type="ARBA" id="ARBA00023157"/>
    </source>
</evidence>
<keyword evidence="6" id="KW-1015">Disulfide bond</keyword>
<dbReference type="InterPro" id="IPR025661">
    <property type="entry name" value="Pept_asp_AS"/>
</dbReference>
<evidence type="ECO:0000259" key="9">
    <source>
        <dbReference type="SMART" id="SM00848"/>
    </source>
</evidence>
<dbReference type="GO" id="GO:0006508">
    <property type="term" value="P:proteolysis"/>
    <property type="evidence" value="ECO:0007669"/>
    <property type="project" value="UniProtKB-KW"/>
</dbReference>
<dbReference type="PROSITE" id="PS00639">
    <property type="entry name" value="THIOL_PROTEASE_HIS"/>
    <property type="match status" value="1"/>
</dbReference>
<keyword evidence="3" id="KW-0378">Hydrolase</keyword>
<dbReference type="Gene3D" id="3.90.70.10">
    <property type="entry name" value="Cysteine proteinases"/>
    <property type="match status" value="1"/>
</dbReference>
<evidence type="ECO:0000256" key="3">
    <source>
        <dbReference type="ARBA" id="ARBA00022801"/>
    </source>
</evidence>
<keyword evidence="2" id="KW-0645">Protease</keyword>
<dbReference type="SMART" id="SM00848">
    <property type="entry name" value="Inhibitor_I29"/>
    <property type="match status" value="1"/>
</dbReference>
<gene>
    <name evidence="11 12 13" type="primary">LOC106077341</name>
</gene>
<dbReference type="InterPro" id="IPR038765">
    <property type="entry name" value="Papain-like_cys_pep_sf"/>
</dbReference>
<dbReference type="CDD" id="cd02248">
    <property type="entry name" value="Peptidase_C1A"/>
    <property type="match status" value="1"/>
</dbReference>
<feature type="chain" id="PRO_5044702841" evidence="7">
    <location>
        <begin position="17"/>
        <end position="376"/>
    </location>
</feature>
<dbReference type="OrthoDB" id="10253408at2759"/>
<name>A0A9W3AMR5_BIOGL</name>
<dbReference type="InterPro" id="IPR000169">
    <property type="entry name" value="Pept_cys_AS"/>
</dbReference>
<feature type="domain" description="Peptidase C1A papain C-terminal" evidence="8">
    <location>
        <begin position="159"/>
        <end position="375"/>
    </location>
</feature>
<dbReference type="Pfam" id="PF00112">
    <property type="entry name" value="Peptidase_C1"/>
    <property type="match status" value="1"/>
</dbReference>
<dbReference type="InterPro" id="IPR025660">
    <property type="entry name" value="Pept_his_AS"/>
</dbReference>
<protein>
    <submittedName>
        <fullName evidence="11 12">Procathepsin L-like</fullName>
    </submittedName>
</protein>
<dbReference type="InterPro" id="IPR013128">
    <property type="entry name" value="Peptidase_C1A"/>
</dbReference>
<dbReference type="RefSeq" id="XP_055888399.1">
    <property type="nucleotide sequence ID" value="XM_056032424.1"/>
</dbReference>
<dbReference type="PROSITE" id="PS00640">
    <property type="entry name" value="THIOL_PROTEASE_ASN"/>
    <property type="match status" value="1"/>
</dbReference>
<evidence type="ECO:0000259" key="8">
    <source>
        <dbReference type="SMART" id="SM00645"/>
    </source>
</evidence>
<sequence>MLRVAILVLSVSYVLAGPAYMKYFKIEPAINTAEEKHKAPKFPDVEAHQGHMNSAAAGSVYKLSYADYKETWENFKANHDKKYETEEEERKRYAIFMENVNFIEYHNWKYHNGHSSYYLDLNHFSDLTNTEYRMLHGFMSNRTRPNRDCNEYHPATKTVADAEDWRAKGLVTPVKNQKQCGSCWSFSTTGSVEGQWYKKTGELVPLSEQQLVDCSSSYGDQGCNGGLMDYAFEYIIDAGGLEAESTYPYEAQDDTCRFDKSKVVAKISGCADVVPQESEEALKIAVGNIGPVSVAIDASSDAFQSYKGGIYDNVDCSQTQLDHGVLVVGYGSQNGQDYWIVKNSWSTSWGNNGYIYMARNKNNQCGIATAASFPIV</sequence>
<dbReference type="OMA" id="YPYHARD"/>
<feature type="domain" description="Cathepsin propeptide inhibitor" evidence="9">
    <location>
        <begin position="72"/>
        <end position="132"/>
    </location>
</feature>
<evidence type="ECO:0000256" key="7">
    <source>
        <dbReference type="SAM" id="SignalP"/>
    </source>
</evidence>
<dbReference type="PRINTS" id="PR00705">
    <property type="entry name" value="PAPAIN"/>
</dbReference>
<dbReference type="SMART" id="SM00645">
    <property type="entry name" value="Pept_C1"/>
    <property type="match status" value="1"/>
</dbReference>
<organism evidence="10 11">
    <name type="scientific">Biomphalaria glabrata</name>
    <name type="common">Bloodfluke planorb</name>
    <name type="synonym">Freshwater snail</name>
    <dbReference type="NCBI Taxonomy" id="6526"/>
    <lineage>
        <taxon>Eukaryota</taxon>
        <taxon>Metazoa</taxon>
        <taxon>Spiralia</taxon>
        <taxon>Lophotrochozoa</taxon>
        <taxon>Mollusca</taxon>
        <taxon>Gastropoda</taxon>
        <taxon>Heterobranchia</taxon>
        <taxon>Euthyneura</taxon>
        <taxon>Panpulmonata</taxon>
        <taxon>Hygrophila</taxon>
        <taxon>Lymnaeoidea</taxon>
        <taxon>Planorbidae</taxon>
        <taxon>Biomphalaria</taxon>
    </lineage>
</organism>
<evidence type="ECO:0000313" key="13">
    <source>
        <dbReference type="RefSeq" id="XP_055888400.1"/>
    </source>
</evidence>
<keyword evidence="4" id="KW-0788">Thiol protease</keyword>
<keyword evidence="7" id="KW-0732">Signal</keyword>
<evidence type="ECO:0000256" key="2">
    <source>
        <dbReference type="ARBA" id="ARBA00022670"/>
    </source>
</evidence>
<dbReference type="InterPro" id="IPR039417">
    <property type="entry name" value="Peptidase_C1A_papain-like"/>
</dbReference>
<proteinExistence type="inferred from homology"/>
<evidence type="ECO:0000313" key="10">
    <source>
        <dbReference type="Proteomes" id="UP001165740"/>
    </source>
</evidence>
<dbReference type="FunFam" id="3.90.70.10:FF:000006">
    <property type="entry name" value="Cathepsin S"/>
    <property type="match status" value="1"/>
</dbReference>
<keyword evidence="10" id="KW-1185">Reference proteome</keyword>
<dbReference type="GO" id="GO:0008234">
    <property type="term" value="F:cysteine-type peptidase activity"/>
    <property type="evidence" value="ECO:0007669"/>
    <property type="project" value="UniProtKB-KW"/>
</dbReference>
<keyword evidence="5" id="KW-0865">Zymogen</keyword>
<dbReference type="InterPro" id="IPR013201">
    <property type="entry name" value="Prot_inhib_I29"/>
</dbReference>
<dbReference type="Proteomes" id="UP001165740">
    <property type="component" value="Chromosome 6"/>
</dbReference>
<dbReference type="GeneID" id="106077341"/>
<evidence type="ECO:0000256" key="1">
    <source>
        <dbReference type="ARBA" id="ARBA00008455"/>
    </source>
</evidence>
<evidence type="ECO:0000313" key="12">
    <source>
        <dbReference type="RefSeq" id="XP_055888399.1"/>
    </source>
</evidence>
<reference evidence="11 12" key="1">
    <citation type="submission" date="2025-04" db="UniProtKB">
        <authorList>
            <consortium name="RefSeq"/>
        </authorList>
    </citation>
    <scope>IDENTIFICATION</scope>
</reference>
<evidence type="ECO:0000313" key="11">
    <source>
        <dbReference type="RefSeq" id="XP_055888398.1"/>
    </source>
</evidence>
<evidence type="ECO:0000256" key="4">
    <source>
        <dbReference type="ARBA" id="ARBA00022807"/>
    </source>
</evidence>
<dbReference type="PANTHER" id="PTHR12411">
    <property type="entry name" value="CYSTEINE PROTEASE FAMILY C1-RELATED"/>
    <property type="match status" value="1"/>
</dbReference>
<dbReference type="InterPro" id="IPR000668">
    <property type="entry name" value="Peptidase_C1A_C"/>
</dbReference>
<dbReference type="Pfam" id="PF08246">
    <property type="entry name" value="Inhibitor_I29"/>
    <property type="match status" value="1"/>
</dbReference>